<dbReference type="InterPro" id="IPR013011">
    <property type="entry name" value="PTS_EIIB_2"/>
</dbReference>
<keyword evidence="6" id="KW-1185">Reference proteome</keyword>
<feature type="domain" description="PTS EIIB type-2" evidence="3">
    <location>
        <begin position="1"/>
        <end position="93"/>
    </location>
</feature>
<sequence length="95" mass="9940">MKITVVCGNGLGTSLMMEISIKSILKELAVNAEVDHVDLGSAKGTPSDIFIGTKDIAEQLVAQAVGGKIVALDNMIDKKAMKERLSVALTELGAL</sequence>
<name>A0A0T9U8C6_YERAL</name>
<dbReference type="GO" id="GO:0008982">
    <property type="term" value="F:protein-N(PI)-phosphohistidine-sugar phosphotransferase activity"/>
    <property type="evidence" value="ECO:0007669"/>
    <property type="project" value="InterPro"/>
</dbReference>
<evidence type="ECO:0000256" key="2">
    <source>
        <dbReference type="ARBA" id="ARBA00022683"/>
    </source>
</evidence>
<dbReference type="Gene3D" id="3.40.50.2300">
    <property type="match status" value="1"/>
</dbReference>
<dbReference type="Proteomes" id="UP000038647">
    <property type="component" value="Unassembled WGS sequence"/>
</dbReference>
<dbReference type="InterPro" id="IPR036095">
    <property type="entry name" value="PTS_EIIB-like_sf"/>
</dbReference>
<dbReference type="SUPFAM" id="SSF52794">
    <property type="entry name" value="PTS system IIB component-like"/>
    <property type="match status" value="1"/>
</dbReference>
<dbReference type="EMBL" id="CQEJ01000013">
    <property type="protein sequence ID" value="CNL25617.1"/>
    <property type="molecule type" value="Genomic_DNA"/>
</dbReference>
<evidence type="ECO:0000313" key="5">
    <source>
        <dbReference type="EMBL" id="CNL25617.1"/>
    </source>
</evidence>
<protein>
    <submittedName>
        <fullName evidence="5">Phosphotransferase enzyme II, B component</fullName>
        <ecNumber evidence="5">2.7.1.69</ecNumber>
    </submittedName>
</protein>
<dbReference type="EC" id="2.7.1.69" evidence="5"/>
<dbReference type="Proteomes" id="UP000041595">
    <property type="component" value="Unassembled WGS sequence"/>
</dbReference>
<dbReference type="EMBL" id="CQEH01000001">
    <property type="protein sequence ID" value="CNK39740.1"/>
    <property type="molecule type" value="Genomic_DNA"/>
</dbReference>
<dbReference type="PROSITE" id="PS51099">
    <property type="entry name" value="PTS_EIIB_TYPE_2"/>
    <property type="match status" value="1"/>
</dbReference>
<dbReference type="GO" id="GO:0009401">
    <property type="term" value="P:phosphoenolpyruvate-dependent sugar phosphotransferase system"/>
    <property type="evidence" value="ECO:0007669"/>
    <property type="project" value="UniProtKB-KW"/>
</dbReference>
<keyword evidence="2" id="KW-0598">Phosphotransferase system</keyword>
<dbReference type="STRING" id="1453495.AT01_1196"/>
<proteinExistence type="predicted"/>
<dbReference type="Pfam" id="PF02302">
    <property type="entry name" value="PTS_IIB"/>
    <property type="match status" value="1"/>
</dbReference>
<dbReference type="GeneID" id="45570409"/>
<evidence type="ECO:0000256" key="1">
    <source>
        <dbReference type="ARBA" id="ARBA00022679"/>
    </source>
</evidence>
<dbReference type="RefSeq" id="WP_004702974.1">
    <property type="nucleotide sequence ID" value="NZ_CABHPY010000106.1"/>
</dbReference>
<evidence type="ECO:0000313" key="4">
    <source>
        <dbReference type="EMBL" id="CNK39740.1"/>
    </source>
</evidence>
<evidence type="ECO:0000313" key="7">
    <source>
        <dbReference type="Proteomes" id="UP000041595"/>
    </source>
</evidence>
<keyword evidence="1 5" id="KW-0808">Transferase</keyword>
<reference evidence="5 7" key="2">
    <citation type="submission" date="2015-03" db="EMBL/GenBank/DDBJ databases">
        <authorList>
            <person name="Murphy D."/>
        </authorList>
    </citation>
    <scope>NUCLEOTIDE SEQUENCE [LARGE SCALE GENOMIC DNA]</scope>
    <source>
        <strain evidence="5 7">IP06005</strain>
    </source>
</reference>
<dbReference type="InterPro" id="IPR003501">
    <property type="entry name" value="PTS_EIIB_2/3"/>
</dbReference>
<dbReference type="CDD" id="cd05563">
    <property type="entry name" value="PTS_IIB_ascorbate"/>
    <property type="match status" value="1"/>
</dbReference>
<evidence type="ECO:0000313" key="6">
    <source>
        <dbReference type="Proteomes" id="UP000038647"/>
    </source>
</evidence>
<dbReference type="OrthoDB" id="6603449at2"/>
<dbReference type="eggNOG" id="COG3414">
    <property type="taxonomic scope" value="Bacteria"/>
</dbReference>
<accession>A0A0T9U8C6</accession>
<gene>
    <name evidence="5" type="primary">ulaB</name>
    <name evidence="5" type="ORF">ERS137965_02514</name>
    <name evidence="4" type="ORF">ERS137966_00071</name>
</gene>
<dbReference type="AlphaFoldDB" id="A0A0T9U8C6"/>
<reference evidence="4 6" key="1">
    <citation type="submission" date="2015-03" db="EMBL/GenBank/DDBJ databases">
        <authorList>
            <consortium name="Pathogen Informatics"/>
            <person name="Murphy D."/>
        </authorList>
    </citation>
    <scope>NUCLEOTIDE SEQUENCE [LARGE SCALE GENOMIC DNA]</scope>
    <source>
        <strain evidence="4 6">IP08791</strain>
    </source>
</reference>
<organism evidence="5 7">
    <name type="scientific">Yersinia aldovae</name>
    <dbReference type="NCBI Taxonomy" id="29483"/>
    <lineage>
        <taxon>Bacteria</taxon>
        <taxon>Pseudomonadati</taxon>
        <taxon>Pseudomonadota</taxon>
        <taxon>Gammaproteobacteria</taxon>
        <taxon>Enterobacterales</taxon>
        <taxon>Yersiniaceae</taxon>
        <taxon>Yersinia</taxon>
    </lineage>
</organism>
<evidence type="ECO:0000259" key="3">
    <source>
        <dbReference type="PROSITE" id="PS51099"/>
    </source>
</evidence>